<comment type="cofactor">
    <cofactor evidence="1">
        <name>Zn(2+)</name>
        <dbReference type="ChEBI" id="CHEBI:29105"/>
    </cofactor>
</comment>
<keyword evidence="6" id="KW-0482">Metalloprotease</keyword>
<evidence type="ECO:0000313" key="9">
    <source>
        <dbReference type="EMBL" id="VAW06156.1"/>
    </source>
</evidence>
<evidence type="ECO:0000256" key="4">
    <source>
        <dbReference type="ARBA" id="ARBA00022801"/>
    </source>
</evidence>
<proteinExistence type="predicted"/>
<feature type="coiled-coil region" evidence="7">
    <location>
        <begin position="32"/>
        <end position="108"/>
    </location>
</feature>
<dbReference type="GO" id="GO:0004222">
    <property type="term" value="F:metalloendopeptidase activity"/>
    <property type="evidence" value="ECO:0007669"/>
    <property type="project" value="TreeGrafter"/>
</dbReference>
<evidence type="ECO:0000256" key="5">
    <source>
        <dbReference type="ARBA" id="ARBA00022833"/>
    </source>
</evidence>
<keyword evidence="4" id="KW-0378">Hydrolase</keyword>
<evidence type="ECO:0000256" key="3">
    <source>
        <dbReference type="ARBA" id="ARBA00022723"/>
    </source>
</evidence>
<gene>
    <name evidence="9" type="ORF">MNBD_ALPHA05-1767</name>
</gene>
<dbReference type="EMBL" id="UOEH01000504">
    <property type="protein sequence ID" value="VAW06156.1"/>
    <property type="molecule type" value="Genomic_DNA"/>
</dbReference>
<name>A0A3B0TGK2_9ZZZZ</name>
<dbReference type="Pfam" id="PF01551">
    <property type="entry name" value="Peptidase_M23"/>
    <property type="match status" value="1"/>
</dbReference>
<evidence type="ECO:0000256" key="6">
    <source>
        <dbReference type="ARBA" id="ARBA00023049"/>
    </source>
</evidence>
<dbReference type="InterPro" id="IPR016047">
    <property type="entry name" value="M23ase_b-sheet_dom"/>
</dbReference>
<keyword evidence="5" id="KW-0862">Zinc</keyword>
<evidence type="ECO:0000256" key="7">
    <source>
        <dbReference type="SAM" id="Coils"/>
    </source>
</evidence>
<organism evidence="9">
    <name type="scientific">hydrothermal vent metagenome</name>
    <dbReference type="NCBI Taxonomy" id="652676"/>
    <lineage>
        <taxon>unclassified sequences</taxon>
        <taxon>metagenomes</taxon>
        <taxon>ecological metagenomes</taxon>
    </lineage>
</organism>
<protein>
    <recommendedName>
        <fullName evidence="8">M23ase beta-sheet core domain-containing protein</fullName>
    </recommendedName>
</protein>
<keyword evidence="3" id="KW-0479">Metal-binding</keyword>
<feature type="domain" description="M23ase beta-sheet core" evidence="8">
    <location>
        <begin position="309"/>
        <end position="397"/>
    </location>
</feature>
<evidence type="ECO:0000256" key="2">
    <source>
        <dbReference type="ARBA" id="ARBA00022670"/>
    </source>
</evidence>
<dbReference type="InterPro" id="IPR050570">
    <property type="entry name" value="Cell_wall_metabolism_enzyme"/>
</dbReference>
<dbReference type="GO" id="GO:0046872">
    <property type="term" value="F:metal ion binding"/>
    <property type="evidence" value="ECO:0007669"/>
    <property type="project" value="UniProtKB-KW"/>
</dbReference>
<sequence length="411" mass="44293">MNARAFLLIFLVAMAVSVTPAPTSAQTDPSQLQDVERRLKDRAEEEKRLRREAAAREKEVAALRHRMIETANSIQQAERKITALEGSIAELEREKAQAATALRAESKNVSEVLAALQSLELSRPPALLVSPEDANKSARAAMLLSDAAPALEARAARLRIAVESLAELSAALAREQAAYAETNTELAARRDVLGDLMKQKEKERDVAAGLAAAAQKQTARLAVEATSLREMLRRLERLAHLVTPRLKPPPPKKIAASPLEITPTIKPTAPNPFIATKNFAAALGRLRPPVAGRLTGAFGKPRPEGGVFEGIRLSARDQAIVTAPFEGRVVVARDWQPIGNLVVLDVGGGFHILLLGVGDILVEENQQITAGEPVATMAEGGADLDLQIRKQGEPVNPELWLSSKSIEELAF</sequence>
<dbReference type="AlphaFoldDB" id="A0A3B0TGK2"/>
<dbReference type="GO" id="GO:0006508">
    <property type="term" value="P:proteolysis"/>
    <property type="evidence" value="ECO:0007669"/>
    <property type="project" value="UniProtKB-KW"/>
</dbReference>
<keyword evidence="2" id="KW-0645">Protease</keyword>
<dbReference type="SUPFAM" id="SSF51261">
    <property type="entry name" value="Duplicated hybrid motif"/>
    <property type="match status" value="1"/>
</dbReference>
<dbReference type="PANTHER" id="PTHR21666">
    <property type="entry name" value="PEPTIDASE-RELATED"/>
    <property type="match status" value="1"/>
</dbReference>
<keyword evidence="7" id="KW-0175">Coiled coil</keyword>
<dbReference type="InterPro" id="IPR011055">
    <property type="entry name" value="Dup_hybrid_motif"/>
</dbReference>
<evidence type="ECO:0000256" key="1">
    <source>
        <dbReference type="ARBA" id="ARBA00001947"/>
    </source>
</evidence>
<evidence type="ECO:0000259" key="8">
    <source>
        <dbReference type="Pfam" id="PF01551"/>
    </source>
</evidence>
<dbReference type="Gene3D" id="2.70.70.10">
    <property type="entry name" value="Glucose Permease (Domain IIA)"/>
    <property type="match status" value="1"/>
</dbReference>
<dbReference type="PANTHER" id="PTHR21666:SF288">
    <property type="entry name" value="CELL DIVISION PROTEIN YTFB"/>
    <property type="match status" value="1"/>
</dbReference>
<reference evidence="9" key="1">
    <citation type="submission" date="2018-06" db="EMBL/GenBank/DDBJ databases">
        <authorList>
            <person name="Zhirakovskaya E."/>
        </authorList>
    </citation>
    <scope>NUCLEOTIDE SEQUENCE</scope>
</reference>
<accession>A0A3B0TGK2</accession>